<dbReference type="SFLD" id="SFLDS00029">
    <property type="entry name" value="Radical_SAM"/>
    <property type="match status" value="1"/>
</dbReference>
<evidence type="ECO:0000256" key="2">
    <source>
        <dbReference type="ARBA" id="ARBA00022691"/>
    </source>
</evidence>
<evidence type="ECO:0000259" key="7">
    <source>
        <dbReference type="PROSITE" id="PS51918"/>
    </source>
</evidence>
<dbReference type="InterPro" id="IPR050377">
    <property type="entry name" value="Radical_SAM_PqqE_MftC-like"/>
</dbReference>
<evidence type="ECO:0000256" key="5">
    <source>
        <dbReference type="ARBA" id="ARBA00023014"/>
    </source>
</evidence>
<dbReference type="EMBL" id="JAPNKE010000002">
    <property type="protein sequence ID" value="MCY1006181.1"/>
    <property type="molecule type" value="Genomic_DNA"/>
</dbReference>
<keyword evidence="5" id="KW-0411">Iron-sulfur</keyword>
<dbReference type="PANTHER" id="PTHR11228:SF7">
    <property type="entry name" value="PQQA PEPTIDE CYCLASE"/>
    <property type="match status" value="1"/>
</dbReference>
<dbReference type="SFLD" id="SFLDG01067">
    <property type="entry name" value="SPASM/twitch_domain_containing"/>
    <property type="match status" value="1"/>
</dbReference>
<evidence type="ECO:0000256" key="6">
    <source>
        <dbReference type="SAM" id="MobiDB-lite"/>
    </source>
</evidence>
<organism evidence="8 9">
    <name type="scientific">Nannocystis pusilla</name>
    <dbReference type="NCBI Taxonomy" id="889268"/>
    <lineage>
        <taxon>Bacteria</taxon>
        <taxon>Pseudomonadati</taxon>
        <taxon>Myxococcota</taxon>
        <taxon>Polyangia</taxon>
        <taxon>Nannocystales</taxon>
        <taxon>Nannocystaceae</taxon>
        <taxon>Nannocystis</taxon>
    </lineage>
</organism>
<evidence type="ECO:0000313" key="8">
    <source>
        <dbReference type="EMBL" id="MCY1006181.1"/>
    </source>
</evidence>
<dbReference type="SMART" id="SM00729">
    <property type="entry name" value="Elp3"/>
    <property type="match status" value="1"/>
</dbReference>
<dbReference type="Pfam" id="PF04055">
    <property type="entry name" value="Radical_SAM"/>
    <property type="match status" value="1"/>
</dbReference>
<evidence type="ECO:0000256" key="1">
    <source>
        <dbReference type="ARBA" id="ARBA00001966"/>
    </source>
</evidence>
<keyword evidence="4" id="KW-0408">Iron</keyword>
<dbReference type="CDD" id="cd01335">
    <property type="entry name" value="Radical_SAM"/>
    <property type="match status" value="1"/>
</dbReference>
<evidence type="ECO:0000256" key="4">
    <source>
        <dbReference type="ARBA" id="ARBA00023004"/>
    </source>
</evidence>
<evidence type="ECO:0000313" key="9">
    <source>
        <dbReference type="Proteomes" id="UP001150924"/>
    </source>
</evidence>
<comment type="cofactor">
    <cofactor evidence="1">
        <name>[4Fe-4S] cluster</name>
        <dbReference type="ChEBI" id="CHEBI:49883"/>
    </cofactor>
</comment>
<gene>
    <name evidence="8" type="ORF">OV079_11525</name>
</gene>
<dbReference type="RefSeq" id="WP_267778514.1">
    <property type="nucleotide sequence ID" value="NZ_JAPNKE010000002.1"/>
</dbReference>
<feature type="domain" description="Radical SAM core" evidence="7">
    <location>
        <begin position="1"/>
        <end position="214"/>
    </location>
</feature>
<protein>
    <submittedName>
        <fullName evidence="8">Radical SAM protein</fullName>
    </submittedName>
</protein>
<dbReference type="PANTHER" id="PTHR11228">
    <property type="entry name" value="RADICAL SAM DOMAIN PROTEIN"/>
    <property type="match status" value="1"/>
</dbReference>
<dbReference type="InterPro" id="IPR013785">
    <property type="entry name" value="Aldolase_TIM"/>
</dbReference>
<dbReference type="AlphaFoldDB" id="A0A9X3EM30"/>
<evidence type="ECO:0000256" key="3">
    <source>
        <dbReference type="ARBA" id="ARBA00022723"/>
    </source>
</evidence>
<keyword evidence="2" id="KW-0949">S-adenosyl-L-methionine</keyword>
<dbReference type="GO" id="GO:0003824">
    <property type="term" value="F:catalytic activity"/>
    <property type="evidence" value="ECO:0007669"/>
    <property type="project" value="InterPro"/>
</dbReference>
<keyword evidence="3" id="KW-0479">Metal-binding</keyword>
<dbReference type="InterPro" id="IPR006638">
    <property type="entry name" value="Elp3/MiaA/NifB-like_rSAM"/>
</dbReference>
<dbReference type="Gene3D" id="3.20.20.70">
    <property type="entry name" value="Aldolase class I"/>
    <property type="match status" value="1"/>
</dbReference>
<comment type="caution">
    <text evidence="8">The sequence shown here is derived from an EMBL/GenBank/DDBJ whole genome shotgun (WGS) entry which is preliminary data.</text>
</comment>
<dbReference type="GO" id="GO:0046872">
    <property type="term" value="F:metal ion binding"/>
    <property type="evidence" value="ECO:0007669"/>
    <property type="project" value="UniProtKB-KW"/>
</dbReference>
<feature type="region of interest" description="Disordered" evidence="6">
    <location>
        <begin position="332"/>
        <end position="356"/>
    </location>
</feature>
<keyword evidence="9" id="KW-1185">Reference proteome</keyword>
<reference evidence="8" key="1">
    <citation type="submission" date="2022-11" db="EMBL/GenBank/DDBJ databases">
        <title>Minimal conservation of predation-associated metabolite biosynthetic gene clusters underscores biosynthetic potential of Myxococcota including descriptions for ten novel species: Archangium lansinium sp. nov., Myxococcus landrumus sp. nov., Nannocystis bai.</title>
        <authorList>
            <person name="Ahearne A."/>
            <person name="Stevens C."/>
            <person name="Phillips K."/>
        </authorList>
    </citation>
    <scope>NUCLEOTIDE SEQUENCE</scope>
    <source>
        <strain evidence="8">Na p29</strain>
    </source>
</reference>
<name>A0A9X3EM30_9BACT</name>
<dbReference type="SUPFAM" id="SSF102114">
    <property type="entry name" value="Radical SAM enzymes"/>
    <property type="match status" value="1"/>
</dbReference>
<proteinExistence type="predicted"/>
<dbReference type="InterPro" id="IPR058240">
    <property type="entry name" value="rSAM_sf"/>
</dbReference>
<dbReference type="Proteomes" id="UP001150924">
    <property type="component" value="Unassembled WGS sequence"/>
</dbReference>
<sequence>MANLGYIQVVRHCNHFCGFCSNPATPYVHTLESMQALVDDLVARDYFGVILTGGEPTLHPELPAIAAYASGRGLDVRLITNGTRLADPAFARALADAGVRRVHVSIYSVVPEVEARLRGAPGTLDKAFAALERAHEVGIDVHVNCVINRLNADHLDRNIRHFLAHHPYVRHFVWNNLDPSMGRAEVNQAEFVPRLGQFELSLARAMRLLHASGRTFRVEKVPLCYMGEFAWASTETRKIVKGEERVVHFLDDKQTVRQTAWGHLYAPACGACRLRPICGGLFDRGAAYDPAELAPQFVDPEPIVRAILDDPSDPTVSDRTLSSWRDEFRRHGAARTAVSTEPAAPPPRAPDAPAVGQITVEGVRLYQARRRAEARKADVLGVRQEPGRDDDGA</sequence>
<dbReference type="InterPro" id="IPR007197">
    <property type="entry name" value="rSAM"/>
</dbReference>
<dbReference type="PROSITE" id="PS51918">
    <property type="entry name" value="RADICAL_SAM"/>
    <property type="match status" value="1"/>
</dbReference>
<dbReference type="GO" id="GO:0051536">
    <property type="term" value="F:iron-sulfur cluster binding"/>
    <property type="evidence" value="ECO:0007669"/>
    <property type="project" value="UniProtKB-KW"/>
</dbReference>
<accession>A0A9X3EM30</accession>